<accession>A0A0U1HWQ6</accession>
<organism evidence="1 2">
    <name type="scientific">Yersinia rohdei</name>
    <dbReference type="NCBI Taxonomy" id="29485"/>
    <lineage>
        <taxon>Bacteria</taxon>
        <taxon>Pseudomonadati</taxon>
        <taxon>Pseudomonadota</taxon>
        <taxon>Gammaproteobacteria</taxon>
        <taxon>Enterobacterales</taxon>
        <taxon>Yersiniaceae</taxon>
        <taxon>Yersinia</taxon>
    </lineage>
</organism>
<proteinExistence type="predicted"/>
<evidence type="ECO:0000313" key="2">
    <source>
        <dbReference type="Proteomes" id="UP000042054"/>
    </source>
</evidence>
<dbReference type="AlphaFoldDB" id="A0A0U1HWQ6"/>
<dbReference type="EMBL" id="CTKE01000020">
    <property type="protein sequence ID" value="CQI95626.1"/>
    <property type="molecule type" value="Genomic_DNA"/>
</dbReference>
<evidence type="ECO:0000313" key="1">
    <source>
        <dbReference type="EMBL" id="CQI95626.1"/>
    </source>
</evidence>
<gene>
    <name evidence="1" type="ORF">ERS008555_03442</name>
</gene>
<name>A0A0U1HWQ6_YERRO</name>
<dbReference type="Proteomes" id="UP000042054">
    <property type="component" value="Unassembled WGS sequence"/>
</dbReference>
<reference evidence="1 2" key="1">
    <citation type="submission" date="2015-03" db="EMBL/GenBank/DDBJ databases">
        <authorList>
            <person name="Murphy D."/>
        </authorList>
    </citation>
    <scope>NUCLEOTIDE SEQUENCE [LARGE SCALE GENOMIC DNA]</scope>
    <source>
        <strain evidence="1 2">68/02</strain>
    </source>
</reference>
<sequence length="123" mass="13171">MGISNHGFYRIGRGTVSQRIISRYRQGTTAYFCRIVVGDKGHLRVAALAVYLCGDSKAAGQRAGQVGGSHAIGIGRRAGGDHGDAITAGTEIDYCIRDGFAERIGYRRLYFIGCCAVSRGIIN</sequence>
<protein>
    <submittedName>
        <fullName evidence="1">Uncharacterized protein</fullName>
    </submittedName>
</protein>